<dbReference type="PANTHER" id="PTHR34847:SF1">
    <property type="entry name" value="NODULATION PROTEIN U"/>
    <property type="match status" value="1"/>
</dbReference>
<comment type="caution">
    <text evidence="4">The sequence shown here is derived from an EMBL/GenBank/DDBJ whole genome shotgun (WGS) entry which is preliminary data.</text>
</comment>
<dbReference type="STRING" id="1802363.A2682_01310"/>
<dbReference type="InterPro" id="IPR043129">
    <property type="entry name" value="ATPase_NBD"/>
</dbReference>
<accession>A0A1G2PJN4</accession>
<evidence type="ECO:0008006" key="6">
    <source>
        <dbReference type="Google" id="ProtNLM"/>
    </source>
</evidence>
<comment type="similarity">
    <text evidence="1">Belongs to the NodU/CmcH family.</text>
</comment>
<dbReference type="InterPro" id="IPR031730">
    <property type="entry name" value="Carbam_trans_C"/>
</dbReference>
<dbReference type="CDD" id="cd24098">
    <property type="entry name" value="ASKHA_NBD_TobZ_N"/>
    <property type="match status" value="1"/>
</dbReference>
<sequence length="580" mass="65032">MYILGISAFYHDSAAALLKDGKVFVAAEEERFTRIKHDNAFPFQAVAFCLREAGIALNDVEALAYYEKPLLKFERILDGFVQTYPFSLKPFLCGIPEWLRMKVQVERILRKELGFQGKIFFVPHHVSHAAAAFFPSPFKKAAVLTVDGTGEYQTTGLWLGERNTLIPLRAIDFPHSWGLFYSTFTSFLGFTINEDEYKVMGLAAYGEPSYEARIRKLIEVKADGSFRFDMRFFAFREGFRMWSPRFEDVFGQPRKPGDPITQREKDLAASVQTVLEDGYGKILRHLSELTGCRAVCVGGGVALNATANGKIFDRIPFTDAYVFGAAGDSGAAVGAALFVHHQLFGNIPRHEIKGLEFGSAYTDAELKQQLAVRGLPYEFFDDEETLLARVALLLSQDAVIGWFQGRMEFGPRALGARSILANPRSASMKEKVNRVKRREAFRPFGGSILQERVGEYLEIPGSQRAFPFMNFCFRVRPERREELAAIVHKDGTCRAQTVSPEQGRYYRLLSAFAEKTKTPCLLNTSFNTQGEPIVESPAQAIDDFLATPIDYLAIGNFLVSRPRGRGGDFDPSSRRVSPAQ</sequence>
<evidence type="ECO:0000313" key="5">
    <source>
        <dbReference type="Proteomes" id="UP000178690"/>
    </source>
</evidence>
<evidence type="ECO:0000313" key="4">
    <source>
        <dbReference type="EMBL" id="OHA48526.1"/>
    </source>
</evidence>
<dbReference type="GO" id="GO:0003824">
    <property type="term" value="F:catalytic activity"/>
    <property type="evidence" value="ECO:0007669"/>
    <property type="project" value="InterPro"/>
</dbReference>
<reference evidence="4 5" key="1">
    <citation type="journal article" date="2016" name="Nat. Commun.">
        <title>Thousands of microbial genomes shed light on interconnected biogeochemical processes in an aquifer system.</title>
        <authorList>
            <person name="Anantharaman K."/>
            <person name="Brown C.T."/>
            <person name="Hug L.A."/>
            <person name="Sharon I."/>
            <person name="Castelle C.J."/>
            <person name="Probst A.J."/>
            <person name="Thomas B.C."/>
            <person name="Singh A."/>
            <person name="Wilkins M.J."/>
            <person name="Karaoz U."/>
            <person name="Brodie E.L."/>
            <person name="Williams K.H."/>
            <person name="Hubbard S.S."/>
            <person name="Banfield J.F."/>
        </authorList>
    </citation>
    <scope>NUCLEOTIDE SEQUENCE [LARGE SCALE GENOMIC DNA]</scope>
    <source>
        <strain evidence="5">RIFCSPHIGHO2_01_FULL_58_15</strain>
    </source>
</reference>
<dbReference type="PANTHER" id="PTHR34847">
    <property type="entry name" value="NODULATION PROTEIN U"/>
    <property type="match status" value="1"/>
</dbReference>
<evidence type="ECO:0000256" key="1">
    <source>
        <dbReference type="ARBA" id="ARBA00006129"/>
    </source>
</evidence>
<dbReference type="InterPro" id="IPR038152">
    <property type="entry name" value="Carbam_trans_C_sf"/>
</dbReference>
<feature type="domain" description="Carbamoyltransferase" evidence="2">
    <location>
        <begin position="3"/>
        <end position="337"/>
    </location>
</feature>
<dbReference type="SUPFAM" id="SSF53067">
    <property type="entry name" value="Actin-like ATPase domain"/>
    <property type="match status" value="1"/>
</dbReference>
<name>A0A1G2PJN4_TERXR</name>
<dbReference type="Gene3D" id="3.90.870.20">
    <property type="entry name" value="Carbamoyltransferase, C-terminal domain"/>
    <property type="match status" value="1"/>
</dbReference>
<gene>
    <name evidence="4" type="ORF">A2682_01310</name>
</gene>
<proteinExistence type="inferred from homology"/>
<dbReference type="EMBL" id="MHST01000019">
    <property type="protein sequence ID" value="OHA48526.1"/>
    <property type="molecule type" value="Genomic_DNA"/>
</dbReference>
<dbReference type="AlphaFoldDB" id="A0A1G2PJN4"/>
<evidence type="ECO:0000259" key="2">
    <source>
        <dbReference type="Pfam" id="PF02543"/>
    </source>
</evidence>
<dbReference type="Gene3D" id="3.30.420.40">
    <property type="match status" value="2"/>
</dbReference>
<dbReference type="Pfam" id="PF02543">
    <property type="entry name" value="Carbam_trans_N"/>
    <property type="match status" value="1"/>
</dbReference>
<evidence type="ECO:0000259" key="3">
    <source>
        <dbReference type="Pfam" id="PF16861"/>
    </source>
</evidence>
<dbReference type="InterPro" id="IPR051338">
    <property type="entry name" value="NodU/CmcH_Carbamoyltrnsfr"/>
</dbReference>
<dbReference type="InterPro" id="IPR003696">
    <property type="entry name" value="Carbtransf_dom"/>
</dbReference>
<dbReference type="Pfam" id="PF16861">
    <property type="entry name" value="Carbam_trans_C"/>
    <property type="match status" value="1"/>
</dbReference>
<feature type="domain" description="Carbamoyltransferase C-terminal" evidence="3">
    <location>
        <begin position="393"/>
        <end position="561"/>
    </location>
</feature>
<organism evidence="4 5">
    <name type="scientific">Terrybacteria sp. (strain RIFCSPHIGHO2_01_FULL_58_15)</name>
    <dbReference type="NCBI Taxonomy" id="1802363"/>
    <lineage>
        <taxon>Bacteria</taxon>
        <taxon>Candidatus Terryibacteriota</taxon>
    </lineage>
</organism>
<dbReference type="Proteomes" id="UP000178690">
    <property type="component" value="Unassembled WGS sequence"/>
</dbReference>
<protein>
    <recommendedName>
        <fullName evidence="6">Carbamoyltransferase</fullName>
    </recommendedName>
</protein>